<accession>A0ABR2ZAN7</accession>
<reference evidence="2 3" key="1">
    <citation type="submission" date="2024-05" db="EMBL/GenBank/DDBJ databases">
        <title>A draft genome resource for the thread blight pathogen Marasmius tenuissimus strain MS-2.</title>
        <authorList>
            <person name="Yulfo-Soto G.E."/>
            <person name="Baruah I.K."/>
            <person name="Amoako-Attah I."/>
            <person name="Bukari Y."/>
            <person name="Meinhardt L.W."/>
            <person name="Bailey B.A."/>
            <person name="Cohen S.P."/>
        </authorList>
    </citation>
    <scope>NUCLEOTIDE SEQUENCE [LARGE SCALE GENOMIC DNA]</scope>
    <source>
        <strain evidence="2 3">MS-2</strain>
    </source>
</reference>
<feature type="compositionally biased region" description="Basic and acidic residues" evidence="1">
    <location>
        <begin position="50"/>
        <end position="60"/>
    </location>
</feature>
<protein>
    <submittedName>
        <fullName evidence="2">Uncharacterized protein</fullName>
    </submittedName>
</protein>
<keyword evidence="3" id="KW-1185">Reference proteome</keyword>
<name>A0ABR2ZAN7_9AGAR</name>
<organism evidence="2 3">
    <name type="scientific">Marasmius tenuissimus</name>
    <dbReference type="NCBI Taxonomy" id="585030"/>
    <lineage>
        <taxon>Eukaryota</taxon>
        <taxon>Fungi</taxon>
        <taxon>Dikarya</taxon>
        <taxon>Basidiomycota</taxon>
        <taxon>Agaricomycotina</taxon>
        <taxon>Agaricomycetes</taxon>
        <taxon>Agaricomycetidae</taxon>
        <taxon>Agaricales</taxon>
        <taxon>Marasmiineae</taxon>
        <taxon>Marasmiaceae</taxon>
        <taxon>Marasmius</taxon>
    </lineage>
</organism>
<gene>
    <name evidence="2" type="ORF">AAF712_014989</name>
</gene>
<evidence type="ECO:0000256" key="1">
    <source>
        <dbReference type="SAM" id="MobiDB-lite"/>
    </source>
</evidence>
<sequence length="118" mass="13075">MKLSSHQSLVYIQGIIVSLVEAHRFQIEGPWPEAFTVSQAATIWWTWGGDKDGSDDKNRGDNLVPTQLMPEKSEPDAKETLTITIGDEGDSGSLIYTPTLTGRLELVAINTDEDKDER</sequence>
<proteinExistence type="predicted"/>
<dbReference type="Proteomes" id="UP001437256">
    <property type="component" value="Unassembled WGS sequence"/>
</dbReference>
<evidence type="ECO:0000313" key="3">
    <source>
        <dbReference type="Proteomes" id="UP001437256"/>
    </source>
</evidence>
<evidence type="ECO:0000313" key="2">
    <source>
        <dbReference type="EMBL" id="KAL0058340.1"/>
    </source>
</evidence>
<comment type="caution">
    <text evidence="2">The sequence shown here is derived from an EMBL/GenBank/DDBJ whole genome shotgun (WGS) entry which is preliminary data.</text>
</comment>
<dbReference type="EMBL" id="JBBXMP010000329">
    <property type="protein sequence ID" value="KAL0058340.1"/>
    <property type="molecule type" value="Genomic_DNA"/>
</dbReference>
<feature type="region of interest" description="Disordered" evidence="1">
    <location>
        <begin position="50"/>
        <end position="77"/>
    </location>
</feature>